<sequence>MALNWINPGTDERAVTAEFLQSDEARELRPGLSEPPLFDADRGQFVPNGPKARKKVHVSLAALETTLPEVLGSRTPCLKTCKGWDDLTESLLAAEKDYEDQGKDRWHRIWYGMADKTELVTPWIEIIPNEYGLAIVKAGVAAILKLAKKSLEKRKKVLQAFEEIQKAMTSANPLKGSFRSYPGVAVALDDLHKAIVDSVNDMLVLTAKEEHSWRDLKKSFIRRTKYHDIDLVFQLLSEKTQGLKDAIENAHYQSIESTEMRTKSIEVGTASVIRGVSHLDGKVDLQTEEIHSISVATQEQNALLMGHGEKLDGLKILFEALQNEKEVIADAHLTSAREGTPSDLGSWFMNKITDVLVAHKKDSELQKYISREAHAISGHRRRAVINELQFCEAIADAPFHEDERPDIEGFAIQPDNDWGTVTRYSGDFDSRTQSQVQSILQQGRFLGWMRSKYPDLVLILADLPASGTEGISPVSVFCATLVSSLTNIRREDLVLHFFCGLHVDSCDPSPGPRGLVRSLIMQLFAYLSRTGCANLDFICDRGYVRDIEDQILETLCHTLQELLFQCEPGTHVYCIIDSLTLFERDVWFRDLKKVAKFLQEFVENEEMPAVLKVMLTSSALCTPELKDLFKAGHGHRESVLYLSEDKSFVDGDFGEDEMEHHLAQMSLAPRPSGKPDAGRSYRQCYKDYY</sequence>
<dbReference type="Proteomes" id="UP001265746">
    <property type="component" value="Unassembled WGS sequence"/>
</dbReference>
<evidence type="ECO:0000313" key="4">
    <source>
        <dbReference type="Proteomes" id="UP001265746"/>
    </source>
</evidence>
<dbReference type="EMBL" id="JAUJFL010000007">
    <property type="protein sequence ID" value="KAK2599729.1"/>
    <property type="molecule type" value="Genomic_DNA"/>
</dbReference>
<proteinExistence type="predicted"/>
<dbReference type="AlphaFoldDB" id="A0AAD9S5M8"/>
<keyword evidence="4" id="KW-1185">Reference proteome</keyword>
<dbReference type="InterPro" id="IPR056884">
    <property type="entry name" value="NPHP3-like_N"/>
</dbReference>
<organism evidence="3 4">
    <name type="scientific">Phomopsis amygdali</name>
    <name type="common">Fusicoccum amygdali</name>
    <dbReference type="NCBI Taxonomy" id="1214568"/>
    <lineage>
        <taxon>Eukaryota</taxon>
        <taxon>Fungi</taxon>
        <taxon>Dikarya</taxon>
        <taxon>Ascomycota</taxon>
        <taxon>Pezizomycotina</taxon>
        <taxon>Sordariomycetes</taxon>
        <taxon>Sordariomycetidae</taxon>
        <taxon>Diaporthales</taxon>
        <taxon>Diaporthaceae</taxon>
        <taxon>Diaporthe</taxon>
    </lineage>
</organism>
<reference evidence="3" key="1">
    <citation type="submission" date="2023-06" db="EMBL/GenBank/DDBJ databases">
        <authorList>
            <person name="Noh H."/>
        </authorList>
    </citation>
    <scope>NUCLEOTIDE SEQUENCE</scope>
    <source>
        <strain evidence="3">DUCC20226</strain>
    </source>
</reference>
<accession>A0AAD9S5M8</accession>
<evidence type="ECO:0000313" key="3">
    <source>
        <dbReference type="EMBL" id="KAK2599729.1"/>
    </source>
</evidence>
<dbReference type="Pfam" id="PF24883">
    <property type="entry name" value="NPHP3_N"/>
    <property type="match status" value="1"/>
</dbReference>
<protein>
    <recommendedName>
        <fullName evidence="2">Nephrocystin 3-like N-terminal domain-containing protein</fullName>
    </recommendedName>
</protein>
<dbReference type="PANTHER" id="PTHR40619:SF3">
    <property type="entry name" value="FUNGAL STAND N-TERMINAL GOODBYE DOMAIN-CONTAINING PROTEIN"/>
    <property type="match status" value="1"/>
</dbReference>
<evidence type="ECO:0000259" key="2">
    <source>
        <dbReference type="Pfam" id="PF24883"/>
    </source>
</evidence>
<keyword evidence="1" id="KW-0677">Repeat</keyword>
<gene>
    <name evidence="3" type="ORF">N8I77_011459</name>
</gene>
<feature type="domain" description="Nephrocystin 3-like N-terminal" evidence="2">
    <location>
        <begin position="437"/>
        <end position="617"/>
    </location>
</feature>
<name>A0AAD9S5M8_PHOAM</name>
<comment type="caution">
    <text evidence="3">The sequence shown here is derived from an EMBL/GenBank/DDBJ whole genome shotgun (WGS) entry which is preliminary data.</text>
</comment>
<dbReference type="PANTHER" id="PTHR40619">
    <property type="entry name" value="FUNGAL STAND N-TERMINAL GOODBYE DOMAIN-CONTAINING PROTEIN"/>
    <property type="match status" value="1"/>
</dbReference>
<evidence type="ECO:0000256" key="1">
    <source>
        <dbReference type="ARBA" id="ARBA00022737"/>
    </source>
</evidence>